<name>A0A7C6EJ11_UNCW3</name>
<protein>
    <recommendedName>
        <fullName evidence="1">Penicillin-binding C-terminal domain-containing protein</fullName>
    </recommendedName>
</protein>
<dbReference type="EMBL" id="DTHJ01000043">
    <property type="protein sequence ID" value="HHS62326.1"/>
    <property type="molecule type" value="Genomic_DNA"/>
</dbReference>
<dbReference type="AlphaFoldDB" id="A0A7C6EJ11"/>
<accession>A0A7C6EJ11</accession>
<evidence type="ECO:0000259" key="1">
    <source>
        <dbReference type="Pfam" id="PF06832"/>
    </source>
</evidence>
<dbReference type="InterPro" id="IPR009647">
    <property type="entry name" value="PBP_C"/>
</dbReference>
<proteinExistence type="predicted"/>
<organism evidence="2">
    <name type="scientific">candidate division WOR-3 bacterium</name>
    <dbReference type="NCBI Taxonomy" id="2052148"/>
    <lineage>
        <taxon>Bacteria</taxon>
        <taxon>Bacteria division WOR-3</taxon>
    </lineage>
</organism>
<dbReference type="Pfam" id="PF06832">
    <property type="entry name" value="BiPBP_C"/>
    <property type="match status" value="1"/>
</dbReference>
<evidence type="ECO:0000313" key="2">
    <source>
        <dbReference type="EMBL" id="HHS62326.1"/>
    </source>
</evidence>
<gene>
    <name evidence="2" type="ORF">ENV70_01745</name>
</gene>
<sequence length="88" mass="10148">MKNIHILHPQNGDIFRLDPQIPYKNQAIAFKVYIDSTIESFSIKLNGNTLCKNTTTFLWQPKLGKYELEVIGNTRTGQKSEKITFTVF</sequence>
<feature type="domain" description="Penicillin-binding C-terminal" evidence="1">
    <location>
        <begin position="2"/>
        <end position="73"/>
    </location>
</feature>
<reference evidence="2" key="1">
    <citation type="journal article" date="2020" name="mSystems">
        <title>Genome- and Community-Level Interaction Insights into Carbon Utilization and Element Cycling Functions of Hydrothermarchaeota in Hydrothermal Sediment.</title>
        <authorList>
            <person name="Zhou Z."/>
            <person name="Liu Y."/>
            <person name="Xu W."/>
            <person name="Pan J."/>
            <person name="Luo Z.H."/>
            <person name="Li M."/>
        </authorList>
    </citation>
    <scope>NUCLEOTIDE SEQUENCE [LARGE SCALE GENOMIC DNA]</scope>
    <source>
        <strain evidence="2">SpSt-783</strain>
    </source>
</reference>
<comment type="caution">
    <text evidence="2">The sequence shown here is derived from an EMBL/GenBank/DDBJ whole genome shotgun (WGS) entry which is preliminary data.</text>
</comment>